<comment type="caution">
    <text evidence="1">The sequence shown here is derived from an EMBL/GenBank/DDBJ whole genome shotgun (WGS) entry which is preliminary data.</text>
</comment>
<dbReference type="RefSeq" id="WP_069958695.1">
    <property type="nucleotide sequence ID" value="NZ_MCGG01000048.1"/>
</dbReference>
<reference evidence="2" key="1">
    <citation type="submission" date="2016-07" db="EMBL/GenBank/DDBJ databases">
        <authorList>
            <person name="Florea S."/>
            <person name="Webb J.S."/>
            <person name="Jaromczyk J."/>
            <person name="Schardl C.L."/>
        </authorList>
    </citation>
    <scope>NUCLEOTIDE SEQUENCE [LARGE SCALE GENOMIC DNA]</scope>
    <source>
        <strain evidence="2">MV-1</strain>
    </source>
</reference>
<dbReference type="AlphaFoldDB" id="A0A1E5Q5T9"/>
<protein>
    <recommendedName>
        <fullName evidence="3">Fe-S oxidoreductase</fullName>
    </recommendedName>
</protein>
<sequence length="222" mass="24592">MTERDPALDWLVRDLRSHLRKKPKRLQLSDAARYAFNLYETNTAPLPSADMACKAGCGSCCCSQVGAEMAEAFAILRHLQDTLSVEDFEALMGRVAALAREVGTLDPGARWELQKPCVFLDPQSQSCTIYAVRPIACRGYNSLDLNACNLSTQNLDHNQPIPADGERMVRAHQLRQALAEVTGKLMGRDQTVEHLELHLALVSAEQAGTELAWLTACKRRKT</sequence>
<evidence type="ECO:0000313" key="1">
    <source>
        <dbReference type="EMBL" id="OEJ65567.1"/>
    </source>
</evidence>
<keyword evidence="2" id="KW-1185">Reference proteome</keyword>
<dbReference type="STRING" id="28181.BEN30_14010"/>
<evidence type="ECO:0000313" key="2">
    <source>
        <dbReference type="Proteomes" id="UP000095347"/>
    </source>
</evidence>
<evidence type="ECO:0008006" key="3">
    <source>
        <dbReference type="Google" id="ProtNLM"/>
    </source>
</evidence>
<dbReference type="EMBL" id="MCGG01000048">
    <property type="protein sequence ID" value="OEJ65567.1"/>
    <property type="molecule type" value="Genomic_DNA"/>
</dbReference>
<proteinExistence type="predicted"/>
<organism evidence="1 2">
    <name type="scientific">Magnetovibrio blakemorei</name>
    <dbReference type="NCBI Taxonomy" id="28181"/>
    <lineage>
        <taxon>Bacteria</taxon>
        <taxon>Pseudomonadati</taxon>
        <taxon>Pseudomonadota</taxon>
        <taxon>Alphaproteobacteria</taxon>
        <taxon>Rhodospirillales</taxon>
        <taxon>Magnetovibrionaceae</taxon>
        <taxon>Magnetovibrio</taxon>
    </lineage>
</organism>
<accession>A0A1E5Q5T9</accession>
<name>A0A1E5Q5T9_9PROT</name>
<dbReference type="OrthoDB" id="259086at2"/>
<dbReference type="Proteomes" id="UP000095347">
    <property type="component" value="Unassembled WGS sequence"/>
</dbReference>
<gene>
    <name evidence="1" type="ORF">BEN30_14010</name>
</gene>
<dbReference type="InterPro" id="IPR005358">
    <property type="entry name" value="Puta_zinc/iron-chelating_dom"/>
</dbReference>
<dbReference type="Pfam" id="PF03692">
    <property type="entry name" value="CxxCxxCC"/>
    <property type="match status" value="1"/>
</dbReference>